<organism evidence="2">
    <name type="scientific">Caenorhabditis brenneri</name>
    <name type="common">Nematode worm</name>
    <dbReference type="NCBI Taxonomy" id="135651"/>
    <lineage>
        <taxon>Eukaryota</taxon>
        <taxon>Metazoa</taxon>
        <taxon>Ecdysozoa</taxon>
        <taxon>Nematoda</taxon>
        <taxon>Chromadorea</taxon>
        <taxon>Rhabditida</taxon>
        <taxon>Rhabditina</taxon>
        <taxon>Rhabditomorpha</taxon>
        <taxon>Rhabditoidea</taxon>
        <taxon>Rhabditidae</taxon>
        <taxon>Peloderinae</taxon>
        <taxon>Caenorhabditis</taxon>
    </lineage>
</organism>
<name>G0NDF7_CAEBE</name>
<proteinExistence type="predicted"/>
<dbReference type="Proteomes" id="UP000008068">
    <property type="component" value="Unassembled WGS sequence"/>
</dbReference>
<keyword evidence="2" id="KW-1185">Reference proteome</keyword>
<dbReference type="EMBL" id="GL379867">
    <property type="protein sequence ID" value="EGT58270.1"/>
    <property type="molecule type" value="Genomic_DNA"/>
</dbReference>
<dbReference type="HOGENOM" id="CLU_3034350_0_0_1"/>
<accession>G0NDF7</accession>
<protein>
    <submittedName>
        <fullName evidence="1">Uncharacterized protein</fullName>
    </submittedName>
</protein>
<evidence type="ECO:0000313" key="1">
    <source>
        <dbReference type="EMBL" id="EGT58270.1"/>
    </source>
</evidence>
<reference evidence="2" key="1">
    <citation type="submission" date="2011-07" db="EMBL/GenBank/DDBJ databases">
        <authorList>
            <consortium name="Caenorhabditis brenneri Sequencing and Analysis Consortium"/>
            <person name="Wilson R.K."/>
        </authorList>
    </citation>
    <scope>NUCLEOTIDE SEQUENCE [LARGE SCALE GENOMIC DNA]</scope>
    <source>
        <strain evidence="2">PB2801</strain>
    </source>
</reference>
<dbReference type="InParanoid" id="G0NDF7"/>
<evidence type="ECO:0000313" key="2">
    <source>
        <dbReference type="Proteomes" id="UP000008068"/>
    </source>
</evidence>
<gene>
    <name evidence="1" type="ORF">CAEBREN_03517</name>
</gene>
<sequence length="55" mass="6231">MLFNFFDGPIPVMKNLVDQMDPVDLVRVSLQSVRADKAMKRCGNNLKNEQICGSF</sequence>
<dbReference type="AlphaFoldDB" id="G0NDF7"/>